<sequence length="114" mass="12619">MAAVNGNCFCYTGKQQLYDGGGERELLLISPQKPQRPRDDDMGKLLPVSLCVAAMAMLLGERILHLRRRALASRELIQNHLPNCTPIRNLVYGSEDITVLPNGRALISTVRSCN</sequence>
<comment type="caution">
    <text evidence="1">The sequence shown here is derived from an EMBL/GenBank/DDBJ whole genome shotgun (WGS) entry which is preliminary data.</text>
</comment>
<dbReference type="Proteomes" id="UP001174136">
    <property type="component" value="Unassembled WGS sequence"/>
</dbReference>
<keyword evidence="2" id="KW-1185">Reference proteome</keyword>
<dbReference type="EMBL" id="JAOPHQ010006660">
    <property type="protein sequence ID" value="KAK0130686.1"/>
    <property type="molecule type" value="Genomic_DNA"/>
</dbReference>
<proteinExistence type="predicted"/>
<protein>
    <submittedName>
        <fullName evidence="1">Serum paraoxonase/lactonase 3</fullName>
    </submittedName>
</protein>
<evidence type="ECO:0000313" key="2">
    <source>
        <dbReference type="Proteomes" id="UP001174136"/>
    </source>
</evidence>
<reference evidence="1" key="1">
    <citation type="journal article" date="2023" name="Front. Mar. Sci.">
        <title>A new Merluccius polli reference genome to investigate the effects of global change in West African waters.</title>
        <authorList>
            <person name="Mateo J.L."/>
            <person name="Blanco-Fernandez C."/>
            <person name="Garcia-Vazquez E."/>
            <person name="Machado-Schiaffino G."/>
        </authorList>
    </citation>
    <scope>NUCLEOTIDE SEQUENCE</scope>
    <source>
        <strain evidence="1">C29</strain>
        <tissue evidence="1">Fin</tissue>
    </source>
</reference>
<gene>
    <name evidence="1" type="primary">Pon3</name>
    <name evidence="1" type="ORF">N1851_034680</name>
</gene>
<name>A0AA47NLG6_MERPO</name>
<accession>A0AA47NLG6</accession>
<dbReference type="AlphaFoldDB" id="A0AA47NLG6"/>
<evidence type="ECO:0000313" key="1">
    <source>
        <dbReference type="EMBL" id="KAK0130686.1"/>
    </source>
</evidence>
<organism evidence="1 2">
    <name type="scientific">Merluccius polli</name>
    <name type="common">Benguela hake</name>
    <name type="synonym">Merluccius cadenati</name>
    <dbReference type="NCBI Taxonomy" id="89951"/>
    <lineage>
        <taxon>Eukaryota</taxon>
        <taxon>Metazoa</taxon>
        <taxon>Chordata</taxon>
        <taxon>Craniata</taxon>
        <taxon>Vertebrata</taxon>
        <taxon>Euteleostomi</taxon>
        <taxon>Actinopterygii</taxon>
        <taxon>Neopterygii</taxon>
        <taxon>Teleostei</taxon>
        <taxon>Neoteleostei</taxon>
        <taxon>Acanthomorphata</taxon>
        <taxon>Zeiogadaria</taxon>
        <taxon>Gadariae</taxon>
        <taxon>Gadiformes</taxon>
        <taxon>Gadoidei</taxon>
        <taxon>Merlucciidae</taxon>
        <taxon>Merluccius</taxon>
    </lineage>
</organism>